<dbReference type="AlphaFoldDB" id="A0A2T7PXU4"/>
<proteinExistence type="predicted"/>
<organism evidence="2 3">
    <name type="scientific">Pomacea canaliculata</name>
    <name type="common">Golden apple snail</name>
    <dbReference type="NCBI Taxonomy" id="400727"/>
    <lineage>
        <taxon>Eukaryota</taxon>
        <taxon>Metazoa</taxon>
        <taxon>Spiralia</taxon>
        <taxon>Lophotrochozoa</taxon>
        <taxon>Mollusca</taxon>
        <taxon>Gastropoda</taxon>
        <taxon>Caenogastropoda</taxon>
        <taxon>Architaenioglossa</taxon>
        <taxon>Ampullarioidea</taxon>
        <taxon>Ampullariidae</taxon>
        <taxon>Pomacea</taxon>
    </lineage>
</organism>
<sequence length="99" mass="11451">MARQQARTSARQSCSSPKHPPCLHHPGLSTFPLRSHPTTRHIHPIKQHGTLTESEQQQFERPPLRASFYDVDAKRVRPEAFRSHGARRIVPCFYGDIEW</sequence>
<evidence type="ECO:0000256" key="1">
    <source>
        <dbReference type="SAM" id="MobiDB-lite"/>
    </source>
</evidence>
<feature type="compositionally biased region" description="Polar residues" evidence="1">
    <location>
        <begin position="1"/>
        <end position="16"/>
    </location>
</feature>
<protein>
    <submittedName>
        <fullName evidence="2">Uncharacterized protein</fullName>
    </submittedName>
</protein>
<dbReference type="EMBL" id="PZQS01000001">
    <property type="protein sequence ID" value="PVD38207.1"/>
    <property type="molecule type" value="Genomic_DNA"/>
</dbReference>
<dbReference type="Proteomes" id="UP000245119">
    <property type="component" value="Linkage Group LG1"/>
</dbReference>
<keyword evidence="3" id="KW-1185">Reference proteome</keyword>
<feature type="region of interest" description="Disordered" evidence="1">
    <location>
        <begin position="1"/>
        <end position="28"/>
    </location>
</feature>
<reference evidence="2 3" key="1">
    <citation type="submission" date="2018-04" db="EMBL/GenBank/DDBJ databases">
        <title>The genome of golden apple snail Pomacea canaliculata provides insight into stress tolerance and invasive adaptation.</title>
        <authorList>
            <person name="Liu C."/>
            <person name="Liu B."/>
            <person name="Ren Y."/>
            <person name="Zhang Y."/>
            <person name="Wang H."/>
            <person name="Li S."/>
            <person name="Jiang F."/>
            <person name="Yin L."/>
            <person name="Zhang G."/>
            <person name="Qian W."/>
            <person name="Fan W."/>
        </authorList>
    </citation>
    <scope>NUCLEOTIDE SEQUENCE [LARGE SCALE GENOMIC DNA]</scope>
    <source>
        <strain evidence="2">SZHN2017</strain>
        <tissue evidence="2">Muscle</tissue>
    </source>
</reference>
<name>A0A2T7PXU4_POMCA</name>
<evidence type="ECO:0000313" key="2">
    <source>
        <dbReference type="EMBL" id="PVD38207.1"/>
    </source>
</evidence>
<gene>
    <name evidence="2" type="ORF">C0Q70_00818</name>
</gene>
<comment type="caution">
    <text evidence="2">The sequence shown here is derived from an EMBL/GenBank/DDBJ whole genome shotgun (WGS) entry which is preliminary data.</text>
</comment>
<accession>A0A2T7PXU4</accession>
<evidence type="ECO:0000313" key="3">
    <source>
        <dbReference type="Proteomes" id="UP000245119"/>
    </source>
</evidence>